<accession>A0A1W0X9U6</accession>
<dbReference type="Proteomes" id="UP000192578">
    <property type="component" value="Unassembled WGS sequence"/>
</dbReference>
<dbReference type="Gene3D" id="1.10.225.10">
    <property type="entry name" value="Saposin-like"/>
    <property type="match status" value="1"/>
</dbReference>
<evidence type="ECO:0000256" key="6">
    <source>
        <dbReference type="ARBA" id="ARBA00023157"/>
    </source>
</evidence>
<feature type="domain" description="ARMET C-terminal" evidence="9">
    <location>
        <begin position="130"/>
        <end position="171"/>
    </location>
</feature>
<comment type="subcellular location">
    <subcellularLocation>
        <location evidence="1">Secreted</location>
    </subcellularLocation>
</comment>
<keyword evidence="6" id="KW-1015">Disulfide bond</keyword>
<feature type="domain" description="ARMET N-terminal" evidence="10">
    <location>
        <begin position="29"/>
        <end position="125"/>
    </location>
</feature>
<keyword evidence="12" id="KW-1185">Reference proteome</keyword>
<dbReference type="GO" id="GO:0005615">
    <property type="term" value="C:extracellular space"/>
    <property type="evidence" value="ECO:0007669"/>
    <property type="project" value="TreeGrafter"/>
</dbReference>
<evidence type="ECO:0000259" key="9">
    <source>
        <dbReference type="Pfam" id="PF10208"/>
    </source>
</evidence>
<dbReference type="AlphaFoldDB" id="A0A1W0X9U6"/>
<dbReference type="PROSITE" id="PS51257">
    <property type="entry name" value="PROKAR_LIPOPROTEIN"/>
    <property type="match status" value="1"/>
</dbReference>
<dbReference type="InterPro" id="IPR045332">
    <property type="entry name" value="ARMET_N"/>
</dbReference>
<dbReference type="GO" id="GO:0005783">
    <property type="term" value="C:endoplasmic reticulum"/>
    <property type="evidence" value="ECO:0007669"/>
    <property type="project" value="TreeGrafter"/>
</dbReference>
<dbReference type="InterPro" id="IPR045333">
    <property type="entry name" value="ARMET-like"/>
</dbReference>
<dbReference type="PANTHER" id="PTHR12990:SF5">
    <property type="entry name" value="MESENCEPHALIC ASTROCYTE-DERIVED NEUROTROPHIC FACTOR HOMOLOG"/>
    <property type="match status" value="1"/>
</dbReference>
<dbReference type="Pfam" id="PF20145">
    <property type="entry name" value="ARMET_N"/>
    <property type="match status" value="1"/>
</dbReference>
<sequence length="176" mass="20043">MELSLRATLLSLVAISLMCSCFAAAKDVECEVCTAVLQRLYDSVPNDDRTNAAKIEAKLKKDCKEIHQPQEHRFCYYVGGLEESATSTINELAKPLSWGMPVDKVCERLRKKDTQICDLKYEKELDWSTLDINKLKVKDLKKILGDWGEDCKGCAEKSDFVKKVQEVKSKYVKEEL</sequence>
<dbReference type="SUPFAM" id="SSF68906">
    <property type="entry name" value="SAP domain"/>
    <property type="match status" value="1"/>
</dbReference>
<comment type="similarity">
    <text evidence="2">Belongs to the ARMET family.</text>
</comment>
<evidence type="ECO:0000256" key="3">
    <source>
        <dbReference type="ARBA" id="ARBA00014267"/>
    </source>
</evidence>
<dbReference type="PANTHER" id="PTHR12990">
    <property type="entry name" value="ARMET-LIKE PROTEIN"/>
    <property type="match status" value="1"/>
</dbReference>
<dbReference type="EMBL" id="MTYJ01000007">
    <property type="protein sequence ID" value="OQV24305.1"/>
    <property type="molecule type" value="Genomic_DNA"/>
</dbReference>
<keyword evidence="4" id="KW-0964">Secreted</keyword>
<dbReference type="InterPro" id="IPR019345">
    <property type="entry name" value="ARMET_C"/>
</dbReference>
<feature type="chain" id="PRO_5012325520" description="Mesencephalic astrocyte-derived neurotrophic factor homolog" evidence="8">
    <location>
        <begin position="26"/>
        <end position="176"/>
    </location>
</feature>
<comment type="caution">
    <text evidence="11">The sequence shown here is derived from an EMBL/GenBank/DDBJ whole genome shotgun (WGS) entry which is preliminary data.</text>
</comment>
<dbReference type="GO" id="GO:0031175">
    <property type="term" value="P:neuron projection development"/>
    <property type="evidence" value="ECO:0007669"/>
    <property type="project" value="TreeGrafter"/>
</dbReference>
<evidence type="ECO:0000313" key="11">
    <source>
        <dbReference type="EMBL" id="OQV24305.1"/>
    </source>
</evidence>
<proteinExistence type="inferred from homology"/>
<dbReference type="InterPro" id="IPR036361">
    <property type="entry name" value="SAP_dom_sf"/>
</dbReference>
<gene>
    <name evidence="11" type="ORF">BV898_01844</name>
</gene>
<protein>
    <recommendedName>
        <fullName evidence="3">Mesencephalic astrocyte-derived neurotrophic factor homolog</fullName>
    </recommendedName>
    <alternativeName>
        <fullName evidence="7">MANF/CDNF-like protein</fullName>
    </alternativeName>
</protein>
<evidence type="ECO:0000256" key="5">
    <source>
        <dbReference type="ARBA" id="ARBA00022729"/>
    </source>
</evidence>
<name>A0A1W0X9U6_HYPEX</name>
<dbReference type="Gene3D" id="1.10.720.30">
    <property type="entry name" value="SAP domain"/>
    <property type="match status" value="1"/>
</dbReference>
<evidence type="ECO:0000259" key="10">
    <source>
        <dbReference type="Pfam" id="PF20145"/>
    </source>
</evidence>
<keyword evidence="5 8" id="KW-0732">Signal</keyword>
<dbReference type="OrthoDB" id="5597848at2759"/>
<reference evidence="12" key="1">
    <citation type="submission" date="2017-01" db="EMBL/GenBank/DDBJ databases">
        <title>Comparative genomics of anhydrobiosis in the tardigrade Hypsibius dujardini.</title>
        <authorList>
            <person name="Yoshida Y."/>
            <person name="Koutsovoulos G."/>
            <person name="Laetsch D."/>
            <person name="Stevens L."/>
            <person name="Kumar S."/>
            <person name="Horikawa D."/>
            <person name="Ishino K."/>
            <person name="Komine S."/>
            <person name="Tomita M."/>
            <person name="Blaxter M."/>
            <person name="Arakawa K."/>
        </authorList>
    </citation>
    <scope>NUCLEOTIDE SEQUENCE [LARGE SCALE GENOMIC DNA]</scope>
    <source>
        <strain evidence="12">Z151</strain>
    </source>
</reference>
<evidence type="ECO:0000313" key="12">
    <source>
        <dbReference type="Proteomes" id="UP000192578"/>
    </source>
</evidence>
<evidence type="ECO:0000256" key="2">
    <source>
        <dbReference type="ARBA" id="ARBA00005617"/>
    </source>
</evidence>
<evidence type="ECO:0000256" key="7">
    <source>
        <dbReference type="ARBA" id="ARBA00032923"/>
    </source>
</evidence>
<dbReference type="Pfam" id="PF10208">
    <property type="entry name" value="ARMET_C"/>
    <property type="match status" value="1"/>
</dbReference>
<evidence type="ECO:0000256" key="1">
    <source>
        <dbReference type="ARBA" id="ARBA00004613"/>
    </source>
</evidence>
<evidence type="ECO:0000256" key="4">
    <source>
        <dbReference type="ARBA" id="ARBA00022525"/>
    </source>
</evidence>
<dbReference type="GO" id="GO:0071542">
    <property type="term" value="P:dopaminergic neuron differentiation"/>
    <property type="evidence" value="ECO:0007669"/>
    <property type="project" value="TreeGrafter"/>
</dbReference>
<organism evidence="11 12">
    <name type="scientific">Hypsibius exemplaris</name>
    <name type="common">Freshwater tardigrade</name>
    <dbReference type="NCBI Taxonomy" id="2072580"/>
    <lineage>
        <taxon>Eukaryota</taxon>
        <taxon>Metazoa</taxon>
        <taxon>Ecdysozoa</taxon>
        <taxon>Tardigrada</taxon>
        <taxon>Eutardigrada</taxon>
        <taxon>Parachela</taxon>
        <taxon>Hypsibioidea</taxon>
        <taxon>Hypsibiidae</taxon>
        <taxon>Hypsibius</taxon>
    </lineage>
</organism>
<evidence type="ECO:0000256" key="8">
    <source>
        <dbReference type="SAM" id="SignalP"/>
    </source>
</evidence>
<dbReference type="FunFam" id="1.10.225.10:FF:000003">
    <property type="entry name" value="Mesencephalic astrocyte-derived neurotrophic factor"/>
    <property type="match status" value="1"/>
</dbReference>
<feature type="signal peptide" evidence="8">
    <location>
        <begin position="1"/>
        <end position="25"/>
    </location>
</feature>